<organism evidence="2 3">
    <name type="scientific">Streptomyces sp. 900105755</name>
    <dbReference type="NCBI Taxonomy" id="3154389"/>
    <lineage>
        <taxon>Bacteria</taxon>
        <taxon>Bacillati</taxon>
        <taxon>Actinomycetota</taxon>
        <taxon>Actinomycetes</taxon>
        <taxon>Kitasatosporales</taxon>
        <taxon>Streptomycetaceae</taxon>
        <taxon>Streptomyces</taxon>
    </lineage>
</organism>
<name>A0ABV1TLG3_9ACTN</name>
<dbReference type="GO" id="GO:0016787">
    <property type="term" value="F:hydrolase activity"/>
    <property type="evidence" value="ECO:0007669"/>
    <property type="project" value="UniProtKB-KW"/>
</dbReference>
<sequence>MTETTERLRVPEHVYRALGYLFPRLMFLNARYAPQVHWGDIAAALDGFPADDLDLASAGFWNLWRERWTALAEEYTALAEGSGTTAGRGRALRGAAAAYHWAEFQYFDDRAVKQRLRQRIRDCFLGSLAGTDLEVTEGSLPGTGAGYWVLRTGAMRASGEPLPAVVLSNGLDSATEVEVVALAEAYLERGIAAVLFEGPGQGSRLGRTPVLVEMERVVAELLERLRSEPGIAADRLAFAGISFGGYLALRVARELGEHFRCVVNFGGGPAIAKFDGLPRRLKDNFRFAFDAGPGEDLQPRFDELAIEPGPAPATEVLSVSGALDDIFPVEGLYDLDRAWSGRHTLEVHPREAHTSLNLINSYTLRTADLVTDRLSGRA</sequence>
<dbReference type="Gene3D" id="3.40.50.1820">
    <property type="entry name" value="alpha/beta hydrolase"/>
    <property type="match status" value="1"/>
</dbReference>
<comment type="caution">
    <text evidence="2">The sequence shown here is derived from an EMBL/GenBank/DDBJ whole genome shotgun (WGS) entry which is preliminary data.</text>
</comment>
<dbReference type="PANTHER" id="PTHR22946">
    <property type="entry name" value="DIENELACTONE HYDROLASE DOMAIN-CONTAINING PROTEIN-RELATED"/>
    <property type="match status" value="1"/>
</dbReference>
<comment type="similarity">
    <text evidence="1">Belongs to the AB hydrolase superfamily.</text>
</comment>
<accession>A0ABV1TLG3</accession>
<dbReference type="RefSeq" id="WP_351959299.1">
    <property type="nucleotide sequence ID" value="NZ_JBEOZM010000013.1"/>
</dbReference>
<dbReference type="SUPFAM" id="SSF53474">
    <property type="entry name" value="alpha/beta-Hydrolases"/>
    <property type="match status" value="1"/>
</dbReference>
<evidence type="ECO:0000313" key="3">
    <source>
        <dbReference type="Proteomes" id="UP001490365"/>
    </source>
</evidence>
<dbReference type="PANTHER" id="PTHR22946:SF12">
    <property type="entry name" value="CONIDIAL PIGMENT BIOSYNTHESIS PROTEIN AYG1 (AFU_ORTHOLOGUE AFUA_2G17550)"/>
    <property type="match status" value="1"/>
</dbReference>
<dbReference type="Proteomes" id="UP001490365">
    <property type="component" value="Unassembled WGS sequence"/>
</dbReference>
<keyword evidence="2" id="KW-0378">Hydrolase</keyword>
<evidence type="ECO:0000313" key="2">
    <source>
        <dbReference type="EMBL" id="MER6270880.1"/>
    </source>
</evidence>
<gene>
    <name evidence="2" type="ORF">ABT211_26840</name>
</gene>
<dbReference type="EMBL" id="JBEOZM010000013">
    <property type="protein sequence ID" value="MER6270880.1"/>
    <property type="molecule type" value="Genomic_DNA"/>
</dbReference>
<protein>
    <submittedName>
        <fullName evidence="2">Alpha/beta hydrolase</fullName>
    </submittedName>
</protein>
<proteinExistence type="inferred from homology"/>
<keyword evidence="3" id="KW-1185">Reference proteome</keyword>
<dbReference type="InterPro" id="IPR029058">
    <property type="entry name" value="AB_hydrolase_fold"/>
</dbReference>
<reference evidence="2 3" key="1">
    <citation type="submission" date="2024-06" db="EMBL/GenBank/DDBJ databases">
        <title>The Natural Products Discovery Center: Release of the First 8490 Sequenced Strains for Exploring Actinobacteria Biosynthetic Diversity.</title>
        <authorList>
            <person name="Kalkreuter E."/>
            <person name="Kautsar S.A."/>
            <person name="Yang D."/>
            <person name="Bader C.D."/>
            <person name="Teijaro C.N."/>
            <person name="Fluegel L."/>
            <person name="Davis C.M."/>
            <person name="Simpson J.R."/>
            <person name="Lauterbach L."/>
            <person name="Steele A.D."/>
            <person name="Gui C."/>
            <person name="Meng S."/>
            <person name="Li G."/>
            <person name="Viehrig K."/>
            <person name="Ye F."/>
            <person name="Su P."/>
            <person name="Kiefer A.F."/>
            <person name="Nichols A."/>
            <person name="Cepeda A.J."/>
            <person name="Yan W."/>
            <person name="Fan B."/>
            <person name="Jiang Y."/>
            <person name="Adhikari A."/>
            <person name="Zheng C.-J."/>
            <person name="Schuster L."/>
            <person name="Cowan T.M."/>
            <person name="Smanski M.J."/>
            <person name="Chevrette M.G."/>
            <person name="De Carvalho L.P.S."/>
            <person name="Shen B."/>
        </authorList>
    </citation>
    <scope>NUCLEOTIDE SEQUENCE [LARGE SCALE GENOMIC DNA]</scope>
    <source>
        <strain evidence="2 3">NPDC001694</strain>
    </source>
</reference>
<evidence type="ECO:0000256" key="1">
    <source>
        <dbReference type="ARBA" id="ARBA00008645"/>
    </source>
</evidence>
<dbReference type="InterPro" id="IPR050261">
    <property type="entry name" value="FrsA_esterase"/>
</dbReference>